<dbReference type="AlphaFoldDB" id="G0XS76"/>
<dbReference type="InterPro" id="IPR044878">
    <property type="entry name" value="UbiA_sf"/>
</dbReference>
<dbReference type="Gene3D" id="1.10.357.140">
    <property type="entry name" value="UbiA prenyltransferase"/>
    <property type="match status" value="1"/>
</dbReference>
<organism evidence="6">
    <name type="scientific">Prochloron didemni P3-Solomon</name>
    <dbReference type="NCBI Taxonomy" id="910458"/>
    <lineage>
        <taxon>Bacteria</taxon>
        <taxon>Bacillati</taxon>
        <taxon>Cyanobacteriota</taxon>
        <taxon>Cyanophyceae</taxon>
        <taxon>Oscillatoriophycideae</taxon>
        <taxon>Chroococcales</taxon>
        <taxon>Prochloraceae</taxon>
        <taxon>Prochloron</taxon>
    </lineage>
</organism>
<dbReference type="Pfam" id="PF01040">
    <property type="entry name" value="UbiA"/>
    <property type="match status" value="1"/>
</dbReference>
<evidence type="ECO:0000256" key="5">
    <source>
        <dbReference type="SAM" id="Phobius"/>
    </source>
</evidence>
<proteinExistence type="predicted"/>
<dbReference type="GO" id="GO:0016765">
    <property type="term" value="F:transferase activity, transferring alkyl or aryl (other than methyl) groups"/>
    <property type="evidence" value="ECO:0007669"/>
    <property type="project" value="InterPro"/>
</dbReference>
<evidence type="ECO:0000256" key="4">
    <source>
        <dbReference type="ARBA" id="ARBA00023136"/>
    </source>
</evidence>
<keyword evidence="4 5" id="KW-0472">Membrane</keyword>
<evidence type="ECO:0000256" key="3">
    <source>
        <dbReference type="ARBA" id="ARBA00022989"/>
    </source>
</evidence>
<evidence type="ECO:0000256" key="2">
    <source>
        <dbReference type="ARBA" id="ARBA00022692"/>
    </source>
</evidence>
<evidence type="ECO:0000256" key="1">
    <source>
        <dbReference type="ARBA" id="ARBA00004141"/>
    </source>
</evidence>
<comment type="subcellular location">
    <subcellularLocation>
        <location evidence="1">Membrane</location>
        <topology evidence="1">Multi-pass membrane protein</topology>
    </subcellularLocation>
</comment>
<accession>G0XS76</accession>
<dbReference type="PANTHER" id="PTHR42723">
    <property type="entry name" value="CHLOROPHYLL SYNTHASE"/>
    <property type="match status" value="1"/>
</dbReference>
<feature type="transmembrane region" description="Helical" evidence="5">
    <location>
        <begin position="153"/>
        <end position="175"/>
    </location>
</feature>
<reference evidence="6" key="1">
    <citation type="journal article" date="2011" name="PLoS ONE">
        <title>Variation in tropical reef symbiont metagenomes defined by secondary metabolism.</title>
        <authorList>
            <person name="Donia M.S."/>
            <person name="Fricke W.F."/>
            <person name="Ravel J."/>
            <person name="Schmidt E.W."/>
        </authorList>
    </citation>
    <scope>NUCLEOTIDE SEQUENCE</scope>
</reference>
<dbReference type="GO" id="GO:0016020">
    <property type="term" value="C:membrane"/>
    <property type="evidence" value="ECO:0007669"/>
    <property type="project" value="UniProtKB-SubCell"/>
</dbReference>
<dbReference type="PANTHER" id="PTHR42723:SF1">
    <property type="entry name" value="CHLOROPHYLL SYNTHASE, CHLOROPLASTIC"/>
    <property type="match status" value="1"/>
</dbReference>
<feature type="transmembrane region" description="Helical" evidence="5">
    <location>
        <begin position="99"/>
        <end position="117"/>
    </location>
</feature>
<dbReference type="InterPro" id="IPR000537">
    <property type="entry name" value="UbiA_prenyltransferase"/>
</dbReference>
<feature type="transmembrane region" description="Helical" evidence="5">
    <location>
        <begin position="30"/>
        <end position="46"/>
    </location>
</feature>
<keyword evidence="2 5" id="KW-0812">Transmembrane</keyword>
<dbReference type="CDD" id="cd13956">
    <property type="entry name" value="PT_UbiA"/>
    <property type="match status" value="1"/>
</dbReference>
<keyword evidence="6" id="KW-0808">Transferase</keyword>
<feature type="transmembrane region" description="Helical" evidence="5">
    <location>
        <begin position="196"/>
        <end position="216"/>
    </location>
</feature>
<feature type="transmembrane region" description="Helical" evidence="5">
    <location>
        <begin position="222"/>
        <end position="239"/>
    </location>
</feature>
<sequence length="320" mass="34828">MTRPVSRTSIVLPVLGWASADNSPTIDSLVVLLAFIGLAKPAYALLNDLVDEENDKITNPHLPLPSNMLSRQEAIVCMLLTFIGAVVALYYAGSISQSFLINVGLLFIVFIAGYLYCIFKHTGFVASILAAIPFPIGVIMGWLVAGGGNVKNLLIVAIYAFITGFCNNVLAALWDMDKDPLVGNNTIPVRIGPKKAFLLVVILNVVSSALIIFLALTIPRGYYCLPLFVAALVLMVKSIQPLLDKFSQPNRGRSQRLNDVWLWSFGSYLRTISILCIFSLSLGLIVGIIVGSLSENMLRSYNHRIVEGTLLKDLQQISAG</sequence>
<gene>
    <name evidence="6" type="primary">nkdH</name>
</gene>
<feature type="transmembrane region" description="Helical" evidence="5">
    <location>
        <begin position="74"/>
        <end position="93"/>
    </location>
</feature>
<name>G0XS76_PRODI</name>
<dbReference type="Gene3D" id="1.20.120.1780">
    <property type="entry name" value="UbiA prenyltransferase"/>
    <property type="match status" value="1"/>
</dbReference>
<protein>
    <submittedName>
        <fullName evidence="6">Putative UbiA-like prenyltransferase</fullName>
    </submittedName>
</protein>
<feature type="transmembrane region" description="Helical" evidence="5">
    <location>
        <begin position="124"/>
        <end position="147"/>
    </location>
</feature>
<dbReference type="EMBL" id="HQ407375">
    <property type="protein sequence ID" value="AEH57244.1"/>
    <property type="molecule type" value="Genomic_DNA"/>
</dbReference>
<evidence type="ECO:0000313" key="6">
    <source>
        <dbReference type="EMBL" id="AEH57244.1"/>
    </source>
</evidence>
<dbReference type="InterPro" id="IPR050475">
    <property type="entry name" value="Prenyltransferase_related"/>
</dbReference>
<keyword evidence="3 5" id="KW-1133">Transmembrane helix</keyword>
<feature type="transmembrane region" description="Helical" evidence="5">
    <location>
        <begin position="260"/>
        <end position="290"/>
    </location>
</feature>